<evidence type="ECO:0000256" key="1">
    <source>
        <dbReference type="ARBA" id="ARBA00006096"/>
    </source>
</evidence>
<keyword evidence="4" id="KW-1185">Reference proteome</keyword>
<reference evidence="3 4" key="1">
    <citation type="submission" date="2018-10" db="EMBL/GenBank/DDBJ databases">
        <title>Genomic Encyclopedia of Archaeal and Bacterial Type Strains, Phase II (KMG-II): from individual species to whole genera.</title>
        <authorList>
            <person name="Goeker M."/>
        </authorList>
    </citation>
    <scope>NUCLEOTIDE SEQUENCE [LARGE SCALE GENOMIC DNA]</scope>
    <source>
        <strain evidence="3 4">DSM 19839</strain>
    </source>
</reference>
<dbReference type="GO" id="GO:0004185">
    <property type="term" value="F:serine-type carboxypeptidase activity"/>
    <property type="evidence" value="ECO:0007669"/>
    <property type="project" value="InterPro"/>
</dbReference>
<gene>
    <name evidence="3" type="ORF">BC962_2679</name>
</gene>
<organism evidence="3 4">
    <name type="scientific">Gillisia mitskevichiae</name>
    <dbReference type="NCBI Taxonomy" id="270921"/>
    <lineage>
        <taxon>Bacteria</taxon>
        <taxon>Pseudomonadati</taxon>
        <taxon>Bacteroidota</taxon>
        <taxon>Flavobacteriia</taxon>
        <taxon>Flavobacteriales</taxon>
        <taxon>Flavobacteriaceae</taxon>
        <taxon>Gillisia</taxon>
    </lineage>
</organism>
<keyword evidence="3" id="KW-0121">Carboxypeptidase</keyword>
<name>A0A495P469_9FLAO</name>
<evidence type="ECO:0000313" key="4">
    <source>
        <dbReference type="Proteomes" id="UP000276282"/>
    </source>
</evidence>
<dbReference type="InterPro" id="IPR000667">
    <property type="entry name" value="Peptidase_S13"/>
</dbReference>
<evidence type="ECO:0000313" key="3">
    <source>
        <dbReference type="EMBL" id="RKS45007.1"/>
    </source>
</evidence>
<dbReference type="Pfam" id="PF02113">
    <property type="entry name" value="Peptidase_S13"/>
    <property type="match status" value="1"/>
</dbReference>
<comment type="similarity">
    <text evidence="1">Belongs to the peptidase S13 family.</text>
</comment>
<keyword evidence="3" id="KW-0645">Protease</keyword>
<dbReference type="RefSeq" id="WP_245984202.1">
    <property type="nucleotide sequence ID" value="NZ_RBLG01000004.1"/>
</dbReference>
<dbReference type="GO" id="GO:0000270">
    <property type="term" value="P:peptidoglycan metabolic process"/>
    <property type="evidence" value="ECO:0007669"/>
    <property type="project" value="TreeGrafter"/>
</dbReference>
<protein>
    <submittedName>
        <fullName evidence="3">D-alanyl-D-alanine carboxypeptidase/D-alanyl-D-alanine-endopeptidase (Penicillin-binding protein 4)</fullName>
    </submittedName>
</protein>
<dbReference type="PROSITE" id="PS51257">
    <property type="entry name" value="PROKAR_LIPOPROTEIN"/>
    <property type="match status" value="1"/>
</dbReference>
<sequence>MKNSGSILNGFIKPLILVAFISTLAACSSTKKFNKNLGRDFSNSAVFNQSFSGFALMDPVNNEMLNEYNSQKYFTPASNVKLLTFYAGLKVLGDSLPALSYVIQNDSLIFKGTGDPSFLYADAYRSKVYEFLKNREENLYYQRPVFNEESFGPGWSWDDYNYYYSVERAAFPIYGNYVEFNSEIGQDKPSTNIQQFEDSLIASKNDLDIERDLDKNIFRYNNSKLKEGSSRIVPFKYSEELFTKLLADTLNKPVKLIDEKWKITTSSKIFYSLPADSLYKTMLRNSDNFIAEQLLIMVGNNVSDSLSTKNAIKFMKSKYLNDLPDELIWVDGSGLSRYNLVTPRSMVVLLKKIMEEIPQEKLFDFLPTGGQNGTLKNWYKAEEPYIFAKTGTLSNNHNLSGYIKTKSGRILLFSFMNNNYTVSSSIIKTEMQRILRNIYLNY</sequence>
<dbReference type="Gene3D" id="3.40.710.10">
    <property type="entry name" value="DD-peptidase/beta-lactamase superfamily"/>
    <property type="match status" value="2"/>
</dbReference>
<dbReference type="PANTHER" id="PTHR30023">
    <property type="entry name" value="D-ALANYL-D-ALANINE CARBOXYPEPTIDASE"/>
    <property type="match status" value="1"/>
</dbReference>
<dbReference type="PRINTS" id="PR00922">
    <property type="entry name" value="DADACBPTASE3"/>
</dbReference>
<dbReference type="NCBIfam" id="TIGR00666">
    <property type="entry name" value="PBP4"/>
    <property type="match status" value="1"/>
</dbReference>
<dbReference type="EMBL" id="RBLG01000004">
    <property type="protein sequence ID" value="RKS45007.1"/>
    <property type="molecule type" value="Genomic_DNA"/>
</dbReference>
<dbReference type="PANTHER" id="PTHR30023:SF0">
    <property type="entry name" value="PENICILLIN-SENSITIVE CARBOXYPEPTIDASE A"/>
    <property type="match status" value="1"/>
</dbReference>
<dbReference type="Proteomes" id="UP000276282">
    <property type="component" value="Unassembled WGS sequence"/>
</dbReference>
<dbReference type="InterPro" id="IPR012338">
    <property type="entry name" value="Beta-lactam/transpept-like"/>
</dbReference>
<comment type="caution">
    <text evidence="3">The sequence shown here is derived from an EMBL/GenBank/DDBJ whole genome shotgun (WGS) entry which is preliminary data.</text>
</comment>
<accession>A0A495P469</accession>
<keyword evidence="2" id="KW-0378">Hydrolase</keyword>
<dbReference type="GO" id="GO:0006508">
    <property type="term" value="P:proteolysis"/>
    <property type="evidence" value="ECO:0007669"/>
    <property type="project" value="InterPro"/>
</dbReference>
<dbReference type="AlphaFoldDB" id="A0A495P469"/>
<proteinExistence type="inferred from homology"/>
<evidence type="ECO:0000256" key="2">
    <source>
        <dbReference type="ARBA" id="ARBA00022801"/>
    </source>
</evidence>
<dbReference type="SUPFAM" id="SSF56601">
    <property type="entry name" value="beta-lactamase/transpeptidase-like"/>
    <property type="match status" value="1"/>
</dbReference>